<evidence type="ECO:0000256" key="1">
    <source>
        <dbReference type="ARBA" id="ARBA00004370"/>
    </source>
</evidence>
<accession>A0ABR4DKT5</accession>
<feature type="compositionally biased region" description="Polar residues" evidence="6">
    <location>
        <begin position="86"/>
        <end position="103"/>
    </location>
</feature>
<evidence type="ECO:0000256" key="4">
    <source>
        <dbReference type="ARBA" id="ARBA00022989"/>
    </source>
</evidence>
<name>A0ABR4DKT5_9PEZI</name>
<evidence type="ECO:0000313" key="7">
    <source>
        <dbReference type="EMBL" id="KAL2270456.1"/>
    </source>
</evidence>
<keyword evidence="8" id="KW-1185">Reference proteome</keyword>
<dbReference type="EMBL" id="JAZGUE010000002">
    <property type="protein sequence ID" value="KAL2270456.1"/>
    <property type="molecule type" value="Genomic_DNA"/>
</dbReference>
<gene>
    <name evidence="7" type="ORF">VTJ83DRAFT_2640</name>
</gene>
<dbReference type="Pfam" id="PF04930">
    <property type="entry name" value="FUN14"/>
    <property type="match status" value="1"/>
</dbReference>
<sequence length="203" mass="21604">MTTLTTLLRPRSLPARLSLRPPRCAAPSRQAPCPARRAFTTTTRANARRPQAPSKGPSSRLALSLAAGGLLAVVHHQRPMRLDAWSLSSSPAARQTQPYATGRNQRERGGDAFGDAVRELSMGSVSGFVAGLLVSVFSKTLVLLAGIGIVVVQVAAKSGIDLVAYLKLKERANLSRILATLNRHAAFKLSFGLAFAMSAFMSL</sequence>
<protein>
    <submittedName>
        <fullName evidence="7">Uncharacterized protein</fullName>
    </submittedName>
</protein>
<reference evidence="7 8" key="1">
    <citation type="journal article" date="2024" name="Commun. Biol.">
        <title>Comparative genomic analysis of thermophilic fungi reveals convergent evolutionary adaptations and gene losses.</title>
        <authorList>
            <person name="Steindorff A.S."/>
            <person name="Aguilar-Pontes M.V."/>
            <person name="Robinson A.J."/>
            <person name="Andreopoulos B."/>
            <person name="LaButti K."/>
            <person name="Kuo A."/>
            <person name="Mondo S."/>
            <person name="Riley R."/>
            <person name="Otillar R."/>
            <person name="Haridas S."/>
            <person name="Lipzen A."/>
            <person name="Grimwood J."/>
            <person name="Schmutz J."/>
            <person name="Clum A."/>
            <person name="Reid I.D."/>
            <person name="Moisan M.C."/>
            <person name="Butler G."/>
            <person name="Nguyen T.T.M."/>
            <person name="Dewar K."/>
            <person name="Conant G."/>
            <person name="Drula E."/>
            <person name="Henrissat B."/>
            <person name="Hansel C."/>
            <person name="Singer S."/>
            <person name="Hutchinson M.I."/>
            <person name="de Vries R.P."/>
            <person name="Natvig D.O."/>
            <person name="Powell A.J."/>
            <person name="Tsang A."/>
            <person name="Grigoriev I.V."/>
        </authorList>
    </citation>
    <scope>NUCLEOTIDE SEQUENCE [LARGE SCALE GENOMIC DNA]</scope>
    <source>
        <strain evidence="7 8">ATCC 22073</strain>
    </source>
</reference>
<comment type="similarity">
    <text evidence="2">Belongs to the FUN14 family.</text>
</comment>
<evidence type="ECO:0000256" key="3">
    <source>
        <dbReference type="ARBA" id="ARBA00022692"/>
    </source>
</evidence>
<evidence type="ECO:0000256" key="6">
    <source>
        <dbReference type="SAM" id="MobiDB-lite"/>
    </source>
</evidence>
<dbReference type="RefSeq" id="XP_070869180.1">
    <property type="nucleotide sequence ID" value="XM_071008933.1"/>
</dbReference>
<evidence type="ECO:0000256" key="2">
    <source>
        <dbReference type="ARBA" id="ARBA00009160"/>
    </source>
</evidence>
<comment type="subcellular location">
    <subcellularLocation>
        <location evidence="1">Membrane</location>
    </subcellularLocation>
</comment>
<proteinExistence type="inferred from homology"/>
<comment type="caution">
    <text evidence="7">The sequence shown here is derived from an EMBL/GenBank/DDBJ whole genome shotgun (WGS) entry which is preliminary data.</text>
</comment>
<keyword evidence="3" id="KW-0812">Transmembrane</keyword>
<organism evidence="7 8">
    <name type="scientific">Remersonia thermophila</name>
    <dbReference type="NCBI Taxonomy" id="72144"/>
    <lineage>
        <taxon>Eukaryota</taxon>
        <taxon>Fungi</taxon>
        <taxon>Dikarya</taxon>
        <taxon>Ascomycota</taxon>
        <taxon>Pezizomycotina</taxon>
        <taxon>Sordariomycetes</taxon>
        <taxon>Sordariomycetidae</taxon>
        <taxon>Sordariales</taxon>
        <taxon>Sordariales incertae sedis</taxon>
        <taxon>Remersonia</taxon>
    </lineage>
</organism>
<dbReference type="GeneID" id="98123577"/>
<feature type="region of interest" description="Disordered" evidence="6">
    <location>
        <begin position="86"/>
        <end position="110"/>
    </location>
</feature>
<evidence type="ECO:0000313" key="8">
    <source>
        <dbReference type="Proteomes" id="UP001600064"/>
    </source>
</evidence>
<dbReference type="InterPro" id="IPR007014">
    <property type="entry name" value="FUN14"/>
</dbReference>
<keyword evidence="4" id="KW-1133">Transmembrane helix</keyword>
<keyword evidence="5" id="KW-0472">Membrane</keyword>
<dbReference type="Proteomes" id="UP001600064">
    <property type="component" value="Unassembled WGS sequence"/>
</dbReference>
<evidence type="ECO:0000256" key="5">
    <source>
        <dbReference type="ARBA" id="ARBA00023136"/>
    </source>
</evidence>